<dbReference type="PhylomeDB" id="A0A0G4EF24"/>
<keyword evidence="6 10" id="KW-0067">ATP-binding</keyword>
<dbReference type="HAMAP" id="MF_03211">
    <property type="entry name" value="RNA_acetyltr_Nat10"/>
    <property type="match status" value="1"/>
</dbReference>
<dbReference type="GO" id="GO:0051391">
    <property type="term" value="P:tRNA acetylation"/>
    <property type="evidence" value="ECO:0007669"/>
    <property type="project" value="UniProtKB-UniRule"/>
</dbReference>
<evidence type="ECO:0000259" key="12">
    <source>
        <dbReference type="Pfam" id="PF05127"/>
    </source>
</evidence>
<dbReference type="InterPro" id="IPR027417">
    <property type="entry name" value="P-loop_NTPase"/>
</dbReference>
<gene>
    <name evidence="16" type="ORF">Vbra_20351</name>
</gene>
<dbReference type="EMBL" id="CDMY01000201">
    <property type="protein sequence ID" value="CEL94006.1"/>
    <property type="molecule type" value="Genomic_DNA"/>
</dbReference>
<keyword evidence="2 10" id="KW-0698">rRNA processing</keyword>
<dbReference type="InterPro" id="IPR013562">
    <property type="entry name" value="TmcA/NAT10_N"/>
</dbReference>
<dbReference type="Proteomes" id="UP000041254">
    <property type="component" value="Unassembled WGS sequence"/>
</dbReference>
<dbReference type="GO" id="GO:1990883">
    <property type="term" value="F:18S rRNA cytidine N-acetyltransferase activity"/>
    <property type="evidence" value="ECO:0007669"/>
    <property type="project" value="TreeGrafter"/>
</dbReference>
<feature type="domain" description="N-acetyltransferase" evidence="14">
    <location>
        <begin position="736"/>
        <end position="811"/>
    </location>
</feature>
<dbReference type="InterPro" id="IPR032672">
    <property type="entry name" value="TmcA/NAT10/Kre33"/>
</dbReference>
<name>A0A0G4EF24_VITBC</name>
<comment type="catalytic activity">
    <reaction evidence="10">
        <text>a cytidine in tRNA + acetyl-CoA + ATP + H2O = an N(4)-acetylcytidine in tRNA + ADP + phosphate + CoA + H(+)</text>
        <dbReference type="Rhea" id="RHEA:53876"/>
        <dbReference type="Rhea" id="RHEA-COMP:13670"/>
        <dbReference type="Rhea" id="RHEA-COMP:13671"/>
        <dbReference type="ChEBI" id="CHEBI:15377"/>
        <dbReference type="ChEBI" id="CHEBI:15378"/>
        <dbReference type="ChEBI" id="CHEBI:30616"/>
        <dbReference type="ChEBI" id="CHEBI:43474"/>
        <dbReference type="ChEBI" id="CHEBI:57287"/>
        <dbReference type="ChEBI" id="CHEBI:57288"/>
        <dbReference type="ChEBI" id="CHEBI:74900"/>
        <dbReference type="ChEBI" id="CHEBI:82748"/>
        <dbReference type="ChEBI" id="CHEBI:456216"/>
    </reaction>
</comment>
<feature type="domain" description="TmcA/NAT10 N-terminal" evidence="13">
    <location>
        <begin position="5"/>
        <end position="202"/>
    </location>
</feature>
<feature type="compositionally biased region" description="Acidic residues" evidence="11">
    <location>
        <begin position="690"/>
        <end position="715"/>
    </location>
</feature>
<dbReference type="Pfam" id="PF05127">
    <property type="entry name" value="NAT10_TcmA_helicase"/>
    <property type="match status" value="1"/>
</dbReference>
<evidence type="ECO:0000313" key="17">
    <source>
        <dbReference type="Proteomes" id="UP000041254"/>
    </source>
</evidence>
<keyword evidence="7 10" id="KW-0539">Nucleus</keyword>
<dbReference type="InParanoid" id="A0A0G4EF24"/>
<evidence type="ECO:0000259" key="14">
    <source>
        <dbReference type="Pfam" id="PF13718"/>
    </source>
</evidence>
<dbReference type="GO" id="GO:1904812">
    <property type="term" value="P:rRNA acetylation involved in maturation of SSU-rRNA"/>
    <property type="evidence" value="ECO:0007669"/>
    <property type="project" value="InterPro"/>
</dbReference>
<feature type="compositionally biased region" description="Basic residues" evidence="11">
    <location>
        <begin position="1112"/>
        <end position="1123"/>
    </location>
</feature>
<organism evidence="16 17">
    <name type="scientific">Vitrella brassicaformis (strain CCMP3155)</name>
    <dbReference type="NCBI Taxonomy" id="1169540"/>
    <lineage>
        <taxon>Eukaryota</taxon>
        <taxon>Sar</taxon>
        <taxon>Alveolata</taxon>
        <taxon>Colpodellida</taxon>
        <taxon>Vitrellaceae</taxon>
        <taxon>Vitrella</taxon>
    </lineage>
</organism>
<evidence type="ECO:0000259" key="15">
    <source>
        <dbReference type="Pfam" id="PF13725"/>
    </source>
</evidence>
<comment type="similarity">
    <text evidence="10">Belongs to the RNA cytidine acetyltransferase family. NAT10 subfamily.</text>
</comment>
<dbReference type="Pfam" id="PF13718">
    <property type="entry name" value="GNAT_acetyltr_2"/>
    <property type="match status" value="2"/>
</dbReference>
<accession>A0A0G4EF24</accession>
<feature type="domain" description="N-acetyltransferase" evidence="14">
    <location>
        <begin position="537"/>
        <end position="696"/>
    </location>
</feature>
<dbReference type="PANTHER" id="PTHR10925">
    <property type="entry name" value="N-ACETYLTRANSFERASE 10"/>
    <property type="match status" value="1"/>
</dbReference>
<dbReference type="GO" id="GO:0051392">
    <property type="term" value="F:tRNA cytidine N4-acetyltransferase activity"/>
    <property type="evidence" value="ECO:0007669"/>
    <property type="project" value="RHEA"/>
</dbReference>
<dbReference type="InterPro" id="IPR027992">
    <property type="entry name" value="tRNA_bind_dom"/>
</dbReference>
<evidence type="ECO:0000256" key="5">
    <source>
        <dbReference type="ARBA" id="ARBA00022741"/>
    </source>
</evidence>
<dbReference type="FunCoup" id="A0A0G4EF24">
    <property type="interactions" value="554"/>
</dbReference>
<dbReference type="GO" id="GO:0005524">
    <property type="term" value="F:ATP binding"/>
    <property type="evidence" value="ECO:0007669"/>
    <property type="project" value="UniProtKB-UniRule"/>
</dbReference>
<evidence type="ECO:0000256" key="6">
    <source>
        <dbReference type="ARBA" id="ARBA00022840"/>
    </source>
</evidence>
<feature type="binding site" evidence="10">
    <location>
        <position position="784"/>
    </location>
    <ligand>
        <name>acetyl-CoA</name>
        <dbReference type="ChEBI" id="CHEBI:57288"/>
    </ligand>
</feature>
<evidence type="ECO:0000313" key="16">
    <source>
        <dbReference type="EMBL" id="CEL94006.1"/>
    </source>
</evidence>
<evidence type="ECO:0000256" key="7">
    <source>
        <dbReference type="ARBA" id="ARBA00023242"/>
    </source>
</evidence>
<dbReference type="OMA" id="HLHYIMS"/>
<feature type="domain" description="Possible tRNA binding" evidence="15">
    <location>
        <begin position="823"/>
        <end position="1062"/>
    </location>
</feature>
<feature type="binding site" evidence="10">
    <location>
        <begin position="298"/>
        <end position="307"/>
    </location>
    <ligand>
        <name>ATP</name>
        <dbReference type="ChEBI" id="CHEBI:30616"/>
    </ligand>
</feature>
<dbReference type="VEuPathDB" id="CryptoDB:Vbra_20351"/>
<dbReference type="Gene3D" id="3.40.50.11040">
    <property type="match status" value="1"/>
</dbReference>
<evidence type="ECO:0000259" key="13">
    <source>
        <dbReference type="Pfam" id="PF08351"/>
    </source>
</evidence>
<feature type="region of interest" description="Disordered" evidence="11">
    <location>
        <begin position="1067"/>
        <end position="1123"/>
    </location>
</feature>
<dbReference type="EC" id="2.3.1.-" evidence="10"/>
<dbReference type="Pfam" id="PF08351">
    <property type="entry name" value="TmcA_N"/>
    <property type="match status" value="1"/>
</dbReference>
<evidence type="ECO:0000256" key="1">
    <source>
        <dbReference type="ARBA" id="ARBA00004604"/>
    </source>
</evidence>
<dbReference type="GO" id="GO:0000049">
    <property type="term" value="F:tRNA binding"/>
    <property type="evidence" value="ECO:0007669"/>
    <property type="project" value="TreeGrafter"/>
</dbReference>
<feature type="region of interest" description="Disordered" evidence="11">
    <location>
        <begin position="993"/>
        <end position="1031"/>
    </location>
</feature>
<evidence type="ECO:0000256" key="2">
    <source>
        <dbReference type="ARBA" id="ARBA00022552"/>
    </source>
</evidence>
<evidence type="ECO:0000256" key="10">
    <source>
        <dbReference type="HAMAP-Rule" id="MF_03211"/>
    </source>
</evidence>
<reference evidence="16 17" key="1">
    <citation type="submission" date="2014-11" db="EMBL/GenBank/DDBJ databases">
        <authorList>
            <person name="Zhu J."/>
            <person name="Qi W."/>
            <person name="Song R."/>
        </authorList>
    </citation>
    <scope>NUCLEOTIDE SEQUENCE [LARGE SCALE GENOMIC DNA]</scope>
</reference>
<dbReference type="InterPro" id="IPR007807">
    <property type="entry name" value="TcmA/NAT10_helicase"/>
</dbReference>
<dbReference type="AlphaFoldDB" id="A0A0G4EF24"/>
<keyword evidence="3 10" id="KW-0808">Transferase</keyword>
<evidence type="ECO:0000256" key="8">
    <source>
        <dbReference type="ARBA" id="ARBA00023315"/>
    </source>
</evidence>
<feature type="region of interest" description="Disordered" evidence="11">
    <location>
        <begin position="671"/>
        <end position="743"/>
    </location>
</feature>
<keyword evidence="5 10" id="KW-0547">Nucleotide-binding</keyword>
<proteinExistence type="inferred from homology"/>
<dbReference type="InterPro" id="IPR033688">
    <property type="entry name" value="NAT10"/>
</dbReference>
<feature type="domain" description="TcmA/NAT10 helicase" evidence="12">
    <location>
        <begin position="293"/>
        <end position="494"/>
    </location>
</feature>
<evidence type="ECO:0000256" key="11">
    <source>
        <dbReference type="SAM" id="MobiDB-lite"/>
    </source>
</evidence>
<evidence type="ECO:0000256" key="9">
    <source>
        <dbReference type="ARBA" id="ARBA00068357"/>
    </source>
</evidence>
<dbReference type="Pfam" id="PF13725">
    <property type="entry name" value="tRNA_bind_2"/>
    <property type="match status" value="1"/>
</dbReference>
<evidence type="ECO:0000256" key="4">
    <source>
        <dbReference type="ARBA" id="ARBA00022694"/>
    </source>
</evidence>
<dbReference type="GO" id="GO:0005730">
    <property type="term" value="C:nucleolus"/>
    <property type="evidence" value="ECO:0007669"/>
    <property type="project" value="UniProtKB-SubCell"/>
</dbReference>
<dbReference type="GO" id="GO:0030686">
    <property type="term" value="C:90S preribosome"/>
    <property type="evidence" value="ECO:0007669"/>
    <property type="project" value="TreeGrafter"/>
</dbReference>
<sequence length="1123" mass="124815">MRKKVDNRIRVLVENCVHSRQRAMFVVVGDRGRDQVVNFHYMLTKLTSRKPTVLWCYKKELGFSSHRRKRMKQIKKKIQKGQYDPNIDDPFELFVSSTSIRYCYYKESHLILGQTFGMCVLQDFEALSPNLLCRTIETVEGGGMILILLRTMASLKQLYALTMDVHSRFTDSASRLESRVKPRFNERFILSLGDCPNCLVTDDELNVLPLSQNTLRILPLDTRHSKRHQDTDILDVKKGPPISQELQELRATFADTPPLGPIIGLTVTVDQAKAVMTVTDAIAEKLLRTTVAITAARGRGKSAALGLCVAAAVAYSYSNIFVTAPAPENVGTVFEFIQKGFEALGMKEHTDFELLKGTSAELNNQLVRINVFRDHRQTIQYISPTDYQYLAQAELLVIDEAAAIPLPLVKRLMGPYMVLMSSTINGYEGTGRSLSLKLIEELKHPKKHKKPQGQLDAAMAAQDRVLKEVSLQEPIRYAPGDPTEKWLNDLLCLDATNPTPLKSNERLPPPSECELYMVDRDALFSYHKASERFLHSLTSLFVSSHYKNTPNDLLMMADAPHHSLFVLLPRLAEDATALPDVLVAIQCAVEGKLSLDAVQEALGRGLKPAGDLLPWTLAQHFVDEDIGALTGVRVVRIATHPSLQRMGYGSFALSRLIEFFERKLLSFDEPTGPSAAEAAAAVDDAQMDDRNEDDDESADEDEQQDEAGEGDEEEAMAQANGPASSSSDALHPPQPPSELQTEQLRARKTPPLLTPVTEAALPVAPDYLGTSFGLTLELFNFWRRRQFQPVYLRQVPNEITGEHSVIMLRPVKAHGGDAEAFRWLTGFVDDFRGRFLNLLGGPFAHLPISLSLSVLDPPVTKAQQSDVAADEDTHERSGFGLPSVTAKTLGQFLTSHDLLRLRKYGQQLADLTLIQDLLLPVCWLLFNERLPGLTMSYLQCAILMALGCQRKTMSSVCGEFNLPINQASALLNKAIHKLSTYLNGLLEREAESEVDAEMGASHPMMRGPSAGPVGGGELPSKSFEDELEESAAPVREELRLKREKLMEDLRNEGLLQKFSLDGVDIDEFRRTSKGHTPKGVVSLKRARSPDAVADLSLVQQQRQKAAAAHKGGDKKKKKQKAHH</sequence>
<feature type="compositionally biased region" description="Low complexity" evidence="11">
    <location>
        <begin position="675"/>
        <end position="684"/>
    </location>
</feature>
<comment type="function">
    <text evidence="10">RNA cytidine acetyltransferase with specificity toward both 18S rRNA and tRNAs. Catalyzes the formation of N(4)-acetylcytidine (ac4C) in 18S rRNA. Required for early nucleolar cleavages of precursor rRNA at sites A0, A1 and A2 during 18S rRNA synthesis. Catalyzes the formation of ac4C in serine and leucine tRNAs. Requires a tRNA-binding adapter protein for full tRNA acetyltransferase activity but not for 18S rRNA acetylation.</text>
</comment>
<dbReference type="Gene3D" id="3.40.50.300">
    <property type="entry name" value="P-loop containing nucleotide triphosphate hydrolases"/>
    <property type="match status" value="1"/>
</dbReference>
<feature type="binding site" evidence="10">
    <location>
        <position position="476"/>
    </location>
    <ligand>
        <name>ATP</name>
        <dbReference type="ChEBI" id="CHEBI:30616"/>
    </ligand>
</feature>
<dbReference type="OrthoDB" id="10067491at2759"/>
<comment type="catalytic activity">
    <reaction evidence="10">
        <text>a cytidine in 18S rRNA + acetyl-CoA + ATP + H2O = an N(4)-acetylcytidine in 18S rRNA + ADP + phosphate + CoA + H(+)</text>
        <dbReference type="Rhea" id="RHEA:51424"/>
        <dbReference type="Rhea" id="RHEA-COMP:13575"/>
        <dbReference type="Rhea" id="RHEA-COMP:13576"/>
        <dbReference type="ChEBI" id="CHEBI:15377"/>
        <dbReference type="ChEBI" id="CHEBI:15378"/>
        <dbReference type="ChEBI" id="CHEBI:30616"/>
        <dbReference type="ChEBI" id="CHEBI:43474"/>
        <dbReference type="ChEBI" id="CHEBI:57287"/>
        <dbReference type="ChEBI" id="CHEBI:57288"/>
        <dbReference type="ChEBI" id="CHEBI:74900"/>
        <dbReference type="ChEBI" id="CHEBI:82748"/>
        <dbReference type="ChEBI" id="CHEBI:456216"/>
    </reaction>
</comment>
<feature type="binding site" evidence="10">
    <location>
        <begin position="644"/>
        <end position="650"/>
    </location>
    <ligand>
        <name>acetyl-CoA</name>
        <dbReference type="ChEBI" id="CHEBI:57288"/>
    </ligand>
</feature>
<protein>
    <recommendedName>
        <fullName evidence="9 10">RNA cytidine acetyltransferase</fullName>
        <ecNumber evidence="10">2.3.1.-</ecNumber>
    </recommendedName>
    <alternativeName>
        <fullName evidence="10">18S rRNA cytosine acetyltransferase</fullName>
    </alternativeName>
</protein>
<comment type="subcellular location">
    <subcellularLocation>
        <location evidence="1 10">Nucleus</location>
        <location evidence="1 10">Nucleolus</location>
    </subcellularLocation>
</comment>
<evidence type="ECO:0000256" key="3">
    <source>
        <dbReference type="ARBA" id="ARBA00022679"/>
    </source>
</evidence>
<feature type="compositionally biased region" description="Low complexity" evidence="11">
    <location>
        <begin position="1099"/>
        <end position="1109"/>
    </location>
</feature>
<dbReference type="PANTHER" id="PTHR10925:SF5">
    <property type="entry name" value="RNA CYTIDINE ACETYLTRANSFERASE"/>
    <property type="match status" value="1"/>
</dbReference>
<feature type="binding site" evidence="10">
    <location>
        <begin position="637"/>
        <end position="639"/>
    </location>
    <ligand>
        <name>acetyl-CoA</name>
        <dbReference type="ChEBI" id="CHEBI:57288"/>
    </ligand>
</feature>
<keyword evidence="17" id="KW-1185">Reference proteome</keyword>
<dbReference type="InterPro" id="IPR000182">
    <property type="entry name" value="GNAT_dom"/>
</dbReference>
<dbReference type="Gene3D" id="3.40.630.30">
    <property type="match status" value="1"/>
</dbReference>
<keyword evidence="4 10" id="KW-0819">tRNA processing</keyword>
<dbReference type="FunFam" id="3.40.50.300:FF:002218">
    <property type="entry name" value="tRNA(Met) cytidine acetyltransferase TmcA"/>
    <property type="match status" value="1"/>
</dbReference>
<dbReference type="STRING" id="1169540.A0A0G4EF24"/>
<keyword evidence="8 10" id="KW-0012">Acyltransferase</keyword>